<comment type="caution">
    <text evidence="10">The sequence shown here is derived from an EMBL/GenBank/DDBJ whole genome shotgun (WGS) entry which is preliminary data.</text>
</comment>
<keyword evidence="4" id="KW-0378">Hydrolase</keyword>
<dbReference type="InterPro" id="IPR013201">
    <property type="entry name" value="Prot_inhib_I29"/>
</dbReference>
<reference evidence="10" key="1">
    <citation type="journal article" date="2023" name="Plant J.">
        <title>The genome of the king protea, Protea cynaroides.</title>
        <authorList>
            <person name="Chang J."/>
            <person name="Duong T.A."/>
            <person name="Schoeman C."/>
            <person name="Ma X."/>
            <person name="Roodt D."/>
            <person name="Barker N."/>
            <person name="Li Z."/>
            <person name="Van de Peer Y."/>
            <person name="Mizrachi E."/>
        </authorList>
    </citation>
    <scope>NUCLEOTIDE SEQUENCE</scope>
    <source>
        <tissue evidence="10">Young leaves</tissue>
    </source>
</reference>
<dbReference type="EMBL" id="JAMYWD010000012">
    <property type="protein sequence ID" value="KAJ4952040.1"/>
    <property type="molecule type" value="Genomic_DNA"/>
</dbReference>
<evidence type="ECO:0000256" key="2">
    <source>
        <dbReference type="ARBA" id="ARBA00022670"/>
    </source>
</evidence>
<evidence type="ECO:0000256" key="4">
    <source>
        <dbReference type="ARBA" id="ARBA00022801"/>
    </source>
</evidence>
<dbReference type="Proteomes" id="UP001141806">
    <property type="component" value="Unassembled WGS sequence"/>
</dbReference>
<evidence type="ECO:0000313" key="11">
    <source>
        <dbReference type="Proteomes" id="UP001141806"/>
    </source>
</evidence>
<dbReference type="InterPro" id="IPR038765">
    <property type="entry name" value="Papain-like_cys_pep_sf"/>
</dbReference>
<dbReference type="InterPro" id="IPR025661">
    <property type="entry name" value="Pept_asp_AS"/>
</dbReference>
<dbReference type="PRINTS" id="PR00705">
    <property type="entry name" value="PAPAIN"/>
</dbReference>
<keyword evidence="11" id="KW-1185">Reference proteome</keyword>
<accession>A0A9Q0JVK0</accession>
<evidence type="ECO:0000259" key="8">
    <source>
        <dbReference type="SMART" id="SM00645"/>
    </source>
</evidence>
<feature type="chain" id="PRO_5040339968" evidence="7">
    <location>
        <begin position="20"/>
        <end position="340"/>
    </location>
</feature>
<evidence type="ECO:0000256" key="6">
    <source>
        <dbReference type="ARBA" id="ARBA00023157"/>
    </source>
</evidence>
<feature type="signal peptide" evidence="7">
    <location>
        <begin position="1"/>
        <end position="19"/>
    </location>
</feature>
<evidence type="ECO:0000313" key="10">
    <source>
        <dbReference type="EMBL" id="KAJ4952040.1"/>
    </source>
</evidence>
<dbReference type="Pfam" id="PF08246">
    <property type="entry name" value="Inhibitor_I29"/>
    <property type="match status" value="1"/>
</dbReference>
<dbReference type="Pfam" id="PF00112">
    <property type="entry name" value="Peptidase_C1"/>
    <property type="match status" value="1"/>
</dbReference>
<evidence type="ECO:0000256" key="1">
    <source>
        <dbReference type="ARBA" id="ARBA00008455"/>
    </source>
</evidence>
<evidence type="ECO:0000256" key="5">
    <source>
        <dbReference type="ARBA" id="ARBA00022807"/>
    </source>
</evidence>
<keyword evidence="2" id="KW-0645">Protease</keyword>
<feature type="domain" description="Cathepsin propeptide inhibitor" evidence="9">
    <location>
        <begin position="37"/>
        <end position="92"/>
    </location>
</feature>
<dbReference type="GO" id="GO:0008234">
    <property type="term" value="F:cysteine-type peptidase activity"/>
    <property type="evidence" value="ECO:0007669"/>
    <property type="project" value="UniProtKB-KW"/>
</dbReference>
<dbReference type="SMART" id="SM00645">
    <property type="entry name" value="Pept_C1"/>
    <property type="match status" value="1"/>
</dbReference>
<dbReference type="OrthoDB" id="10253408at2759"/>
<dbReference type="InterPro" id="IPR000668">
    <property type="entry name" value="Peptidase_C1A_C"/>
</dbReference>
<proteinExistence type="inferred from homology"/>
<dbReference type="InterPro" id="IPR013128">
    <property type="entry name" value="Peptidase_C1A"/>
</dbReference>
<dbReference type="AlphaFoldDB" id="A0A9Q0JVK0"/>
<dbReference type="InterPro" id="IPR039417">
    <property type="entry name" value="Peptidase_C1A_papain-like"/>
</dbReference>
<evidence type="ECO:0000259" key="9">
    <source>
        <dbReference type="SMART" id="SM00848"/>
    </source>
</evidence>
<evidence type="ECO:0000256" key="7">
    <source>
        <dbReference type="SAM" id="SignalP"/>
    </source>
</evidence>
<name>A0A9Q0JVK0_9MAGN</name>
<dbReference type="SMART" id="SM00848">
    <property type="entry name" value="Inhibitor_I29"/>
    <property type="match status" value="1"/>
</dbReference>
<sequence length="340" mass="38037">MGKVFVALLVTLVSGLAQSLEFNEKDLTTDDHLWDLYEKWSSHYNISRGFHEKQMRFNAFKENAKFIHEFNKKDALYKVELNIFADMTNHEFLITHTSNLAMNIHSRPRLQETANDFNYNESVKLPSSFDWRTKGAVTDVKDEGQCGSSWAFSAVAAVEGIHKIKTGELLNLSPQQLVSCDNNSHGCKGGSPIYAYEYIMEHGGITTWENYPYTGSNSNCDESKARLPPSVTIDSYALVPPTESALQFAVATMQPISVAIDATDMSFVHYKSGIYSESKCGTRQNHAVTVVGYGREGGADYWIVKNSWGSKWGENGYIRMHRGVDSCGIASFAIYPIKNS</sequence>
<keyword evidence="5" id="KW-0788">Thiol protease</keyword>
<dbReference type="PANTHER" id="PTHR12411">
    <property type="entry name" value="CYSTEINE PROTEASE FAMILY C1-RELATED"/>
    <property type="match status" value="1"/>
</dbReference>
<protein>
    <submittedName>
        <fullName evidence="10">Uncharacterized protein</fullName>
    </submittedName>
</protein>
<keyword evidence="6" id="KW-1015">Disulfide bond</keyword>
<dbReference type="PROSITE" id="PS00640">
    <property type="entry name" value="THIOL_PROTEASE_ASN"/>
    <property type="match status" value="1"/>
</dbReference>
<dbReference type="GO" id="GO:0006508">
    <property type="term" value="P:proteolysis"/>
    <property type="evidence" value="ECO:0007669"/>
    <property type="project" value="UniProtKB-KW"/>
</dbReference>
<dbReference type="CDD" id="cd02248">
    <property type="entry name" value="Peptidase_C1A"/>
    <property type="match status" value="1"/>
</dbReference>
<dbReference type="SUPFAM" id="SSF54001">
    <property type="entry name" value="Cysteine proteinases"/>
    <property type="match status" value="1"/>
</dbReference>
<gene>
    <name evidence="10" type="ORF">NE237_028872</name>
</gene>
<dbReference type="FunFam" id="3.90.70.10:FF:000067">
    <property type="entry name" value="Senescence-specific cysteine protease"/>
    <property type="match status" value="1"/>
</dbReference>
<keyword evidence="3 7" id="KW-0732">Signal</keyword>
<dbReference type="Gene3D" id="3.90.70.10">
    <property type="entry name" value="Cysteine proteinases"/>
    <property type="match status" value="1"/>
</dbReference>
<feature type="domain" description="Peptidase C1A papain C-terminal" evidence="8">
    <location>
        <begin position="125"/>
        <end position="337"/>
    </location>
</feature>
<evidence type="ECO:0000256" key="3">
    <source>
        <dbReference type="ARBA" id="ARBA00022729"/>
    </source>
</evidence>
<organism evidence="10 11">
    <name type="scientific">Protea cynaroides</name>
    <dbReference type="NCBI Taxonomy" id="273540"/>
    <lineage>
        <taxon>Eukaryota</taxon>
        <taxon>Viridiplantae</taxon>
        <taxon>Streptophyta</taxon>
        <taxon>Embryophyta</taxon>
        <taxon>Tracheophyta</taxon>
        <taxon>Spermatophyta</taxon>
        <taxon>Magnoliopsida</taxon>
        <taxon>Proteales</taxon>
        <taxon>Proteaceae</taxon>
        <taxon>Protea</taxon>
    </lineage>
</organism>
<comment type="similarity">
    <text evidence="1">Belongs to the peptidase C1 family.</text>
</comment>